<comment type="caution">
    <text evidence="2">The sequence shown here is derived from an EMBL/GenBank/DDBJ whole genome shotgun (WGS) entry which is preliminary data.</text>
</comment>
<accession>A0ABD2I9J5</accession>
<name>A0ABD2I9J5_9BILA</name>
<gene>
    <name evidence="2" type="ORF">niasHT_033654</name>
</gene>
<evidence type="ECO:0008006" key="4">
    <source>
        <dbReference type="Google" id="ProtNLM"/>
    </source>
</evidence>
<keyword evidence="3" id="KW-1185">Reference proteome</keyword>
<proteinExistence type="predicted"/>
<reference evidence="2 3" key="1">
    <citation type="submission" date="2024-10" db="EMBL/GenBank/DDBJ databases">
        <authorList>
            <person name="Kim D."/>
        </authorList>
    </citation>
    <scope>NUCLEOTIDE SEQUENCE [LARGE SCALE GENOMIC DNA]</scope>
    <source>
        <strain evidence="2">BH-2024</strain>
    </source>
</reference>
<keyword evidence="1" id="KW-1133">Transmembrane helix</keyword>
<dbReference type="EMBL" id="JBICBT010001293">
    <property type="protein sequence ID" value="KAL3074627.1"/>
    <property type="molecule type" value="Genomic_DNA"/>
</dbReference>
<dbReference type="AlphaFoldDB" id="A0ABD2I9J5"/>
<evidence type="ECO:0000313" key="2">
    <source>
        <dbReference type="EMBL" id="KAL3074627.1"/>
    </source>
</evidence>
<organism evidence="2 3">
    <name type="scientific">Heterodera trifolii</name>
    <dbReference type="NCBI Taxonomy" id="157864"/>
    <lineage>
        <taxon>Eukaryota</taxon>
        <taxon>Metazoa</taxon>
        <taxon>Ecdysozoa</taxon>
        <taxon>Nematoda</taxon>
        <taxon>Chromadorea</taxon>
        <taxon>Rhabditida</taxon>
        <taxon>Tylenchina</taxon>
        <taxon>Tylenchomorpha</taxon>
        <taxon>Tylenchoidea</taxon>
        <taxon>Heteroderidae</taxon>
        <taxon>Heteroderinae</taxon>
        <taxon>Heterodera</taxon>
    </lineage>
</organism>
<protein>
    <recommendedName>
        <fullName evidence="4">Cytochrome c oxidase polypeptide VIIc</fullName>
    </recommendedName>
</protein>
<sequence>MFARLHVAGSLISGPNNFRHAFDHLIFTKSHGQQRRHYASGAMPKYNYNNRKANALLPDKWGAILFFGGFSIPMFVLPNLWPHRRHSVVEAGG</sequence>
<keyword evidence="1" id="KW-0812">Transmembrane</keyword>
<dbReference type="Proteomes" id="UP001620626">
    <property type="component" value="Unassembled WGS sequence"/>
</dbReference>
<evidence type="ECO:0000256" key="1">
    <source>
        <dbReference type="SAM" id="Phobius"/>
    </source>
</evidence>
<evidence type="ECO:0000313" key="3">
    <source>
        <dbReference type="Proteomes" id="UP001620626"/>
    </source>
</evidence>
<feature type="transmembrane region" description="Helical" evidence="1">
    <location>
        <begin position="61"/>
        <end position="81"/>
    </location>
</feature>
<keyword evidence="1" id="KW-0472">Membrane</keyword>